<accession>J0WPI1</accession>
<dbReference type="KEGG" id="adl:AURDEDRAFT_177147"/>
<feature type="compositionally biased region" description="Pro residues" evidence="1">
    <location>
        <begin position="64"/>
        <end position="73"/>
    </location>
</feature>
<proteinExistence type="predicted"/>
<evidence type="ECO:0000256" key="1">
    <source>
        <dbReference type="SAM" id="MobiDB-lite"/>
    </source>
</evidence>
<name>J0WPI1_AURST</name>
<sequence>MLASRPRSPTAEVELGIPHYEANDIRATKALVQSLAGLSSAAILRALLGGSHGVELSTRNGPRAPVPTPPASPRPGTRPRDAQSAPAPPPTPVLAPALARAVAEASAPRSRLERTFDGDCFETSTLRLGEMARPAQAAQPAVPKAPNQPRAFHSPQEPLQSAVGFADRPPMASCHALAPVLQQVRKSGIIAAFALQHADAVPTPATGP</sequence>
<dbReference type="EMBL" id="JH688087">
    <property type="protein sequence ID" value="EJD33777.1"/>
    <property type="molecule type" value="Genomic_DNA"/>
</dbReference>
<feature type="region of interest" description="Disordered" evidence="1">
    <location>
        <begin position="55"/>
        <end position="93"/>
    </location>
</feature>
<evidence type="ECO:0000313" key="2">
    <source>
        <dbReference type="EMBL" id="EJD33777.1"/>
    </source>
</evidence>
<keyword evidence="3" id="KW-1185">Reference proteome</keyword>
<reference evidence="3" key="1">
    <citation type="journal article" date="2012" name="Science">
        <title>The Paleozoic origin of enzymatic lignin decomposition reconstructed from 31 fungal genomes.</title>
        <authorList>
            <person name="Floudas D."/>
            <person name="Binder M."/>
            <person name="Riley R."/>
            <person name="Barry K."/>
            <person name="Blanchette R.A."/>
            <person name="Henrissat B."/>
            <person name="Martinez A.T."/>
            <person name="Otillar R."/>
            <person name="Spatafora J.W."/>
            <person name="Yadav J.S."/>
            <person name="Aerts A."/>
            <person name="Benoit I."/>
            <person name="Boyd A."/>
            <person name="Carlson A."/>
            <person name="Copeland A."/>
            <person name="Coutinho P.M."/>
            <person name="de Vries R.P."/>
            <person name="Ferreira P."/>
            <person name="Findley K."/>
            <person name="Foster B."/>
            <person name="Gaskell J."/>
            <person name="Glotzer D."/>
            <person name="Gorecki P."/>
            <person name="Heitman J."/>
            <person name="Hesse C."/>
            <person name="Hori C."/>
            <person name="Igarashi K."/>
            <person name="Jurgens J.A."/>
            <person name="Kallen N."/>
            <person name="Kersten P."/>
            <person name="Kohler A."/>
            <person name="Kuees U."/>
            <person name="Kumar T.K.A."/>
            <person name="Kuo A."/>
            <person name="LaButti K."/>
            <person name="Larrondo L.F."/>
            <person name="Lindquist E."/>
            <person name="Ling A."/>
            <person name="Lombard V."/>
            <person name="Lucas S."/>
            <person name="Lundell T."/>
            <person name="Martin R."/>
            <person name="McLaughlin D.J."/>
            <person name="Morgenstern I."/>
            <person name="Morin E."/>
            <person name="Murat C."/>
            <person name="Nagy L.G."/>
            <person name="Nolan M."/>
            <person name="Ohm R.A."/>
            <person name="Patyshakuliyeva A."/>
            <person name="Rokas A."/>
            <person name="Ruiz-Duenas F.J."/>
            <person name="Sabat G."/>
            <person name="Salamov A."/>
            <person name="Samejima M."/>
            <person name="Schmutz J."/>
            <person name="Slot J.C."/>
            <person name="St John F."/>
            <person name="Stenlid J."/>
            <person name="Sun H."/>
            <person name="Sun S."/>
            <person name="Syed K."/>
            <person name="Tsang A."/>
            <person name="Wiebenga A."/>
            <person name="Young D."/>
            <person name="Pisabarro A."/>
            <person name="Eastwood D.C."/>
            <person name="Martin F."/>
            <person name="Cullen D."/>
            <person name="Grigoriev I.V."/>
            <person name="Hibbett D.S."/>
        </authorList>
    </citation>
    <scope>NUCLEOTIDE SEQUENCE [LARGE SCALE GENOMIC DNA]</scope>
    <source>
        <strain evidence="3">TFB10046</strain>
    </source>
</reference>
<organism evidence="2 3">
    <name type="scientific">Auricularia subglabra (strain TFB-10046 / SS5)</name>
    <name type="common">White-rot fungus</name>
    <name type="synonym">Auricularia delicata (strain TFB10046)</name>
    <dbReference type="NCBI Taxonomy" id="717982"/>
    <lineage>
        <taxon>Eukaryota</taxon>
        <taxon>Fungi</taxon>
        <taxon>Dikarya</taxon>
        <taxon>Basidiomycota</taxon>
        <taxon>Agaricomycotina</taxon>
        <taxon>Agaricomycetes</taxon>
        <taxon>Auriculariales</taxon>
        <taxon>Auriculariaceae</taxon>
        <taxon>Auricularia</taxon>
    </lineage>
</organism>
<gene>
    <name evidence="2" type="ORF">AURDEDRAFT_177147</name>
</gene>
<dbReference type="AlphaFoldDB" id="J0WPI1"/>
<dbReference type="InParanoid" id="J0WPI1"/>
<protein>
    <submittedName>
        <fullName evidence="2">Uncharacterized protein</fullName>
    </submittedName>
</protein>
<dbReference type="Proteomes" id="UP000006514">
    <property type="component" value="Unassembled WGS sequence"/>
</dbReference>
<evidence type="ECO:0000313" key="3">
    <source>
        <dbReference type="Proteomes" id="UP000006514"/>
    </source>
</evidence>